<evidence type="ECO:0000313" key="2">
    <source>
        <dbReference type="EMBL" id="MED6124259.1"/>
    </source>
</evidence>
<feature type="compositionally biased region" description="Basic residues" evidence="1">
    <location>
        <begin position="49"/>
        <end position="63"/>
    </location>
</feature>
<proteinExistence type="predicted"/>
<protein>
    <submittedName>
        <fullName evidence="2">Uncharacterized protein</fullName>
    </submittedName>
</protein>
<feature type="region of interest" description="Disordered" evidence="1">
    <location>
        <begin position="37"/>
        <end position="91"/>
    </location>
</feature>
<reference evidence="2 3" key="1">
    <citation type="journal article" date="2023" name="Plants (Basel)">
        <title>Bridging the Gap: Combining Genomics and Transcriptomics Approaches to Understand Stylosanthes scabra, an Orphan Legume from the Brazilian Caatinga.</title>
        <authorList>
            <person name="Ferreira-Neto J.R.C."/>
            <person name="da Silva M.D."/>
            <person name="Binneck E."/>
            <person name="de Melo N.F."/>
            <person name="da Silva R.H."/>
            <person name="de Melo A.L.T.M."/>
            <person name="Pandolfi V."/>
            <person name="Bustamante F.O."/>
            <person name="Brasileiro-Vidal A.C."/>
            <person name="Benko-Iseppon A.M."/>
        </authorList>
    </citation>
    <scope>NUCLEOTIDE SEQUENCE [LARGE SCALE GENOMIC DNA]</scope>
    <source>
        <tissue evidence="2">Leaves</tissue>
    </source>
</reference>
<accession>A0ABU6RK68</accession>
<comment type="caution">
    <text evidence="2">The sequence shown here is derived from an EMBL/GenBank/DDBJ whole genome shotgun (WGS) entry which is preliminary data.</text>
</comment>
<keyword evidence="3" id="KW-1185">Reference proteome</keyword>
<organism evidence="2 3">
    <name type="scientific">Stylosanthes scabra</name>
    <dbReference type="NCBI Taxonomy" id="79078"/>
    <lineage>
        <taxon>Eukaryota</taxon>
        <taxon>Viridiplantae</taxon>
        <taxon>Streptophyta</taxon>
        <taxon>Embryophyta</taxon>
        <taxon>Tracheophyta</taxon>
        <taxon>Spermatophyta</taxon>
        <taxon>Magnoliopsida</taxon>
        <taxon>eudicotyledons</taxon>
        <taxon>Gunneridae</taxon>
        <taxon>Pentapetalae</taxon>
        <taxon>rosids</taxon>
        <taxon>fabids</taxon>
        <taxon>Fabales</taxon>
        <taxon>Fabaceae</taxon>
        <taxon>Papilionoideae</taxon>
        <taxon>50 kb inversion clade</taxon>
        <taxon>dalbergioids sensu lato</taxon>
        <taxon>Dalbergieae</taxon>
        <taxon>Pterocarpus clade</taxon>
        <taxon>Stylosanthes</taxon>
    </lineage>
</organism>
<name>A0ABU6RK68_9FABA</name>
<feature type="compositionally biased region" description="Basic and acidic residues" evidence="1">
    <location>
        <begin position="74"/>
        <end position="90"/>
    </location>
</feature>
<gene>
    <name evidence="2" type="ORF">PIB30_057318</name>
</gene>
<evidence type="ECO:0000313" key="3">
    <source>
        <dbReference type="Proteomes" id="UP001341840"/>
    </source>
</evidence>
<dbReference type="EMBL" id="JASCZI010030676">
    <property type="protein sequence ID" value="MED6124259.1"/>
    <property type="molecule type" value="Genomic_DNA"/>
</dbReference>
<evidence type="ECO:0000256" key="1">
    <source>
        <dbReference type="SAM" id="MobiDB-lite"/>
    </source>
</evidence>
<sequence>MEQYLYLLRGYEDTLYRRGDPYMPTAGVIPEAPDMVEPEDGELPEVHPRVARRRRAPVGRGRGRGQAAPAGSPAREEEPQQGVHTDRSPDFDFGMTDAGFLSLGLAGPPHPTLDTQAGTSHSQASIMQLQIEAPLPWFSEQFVPSCVSPSALHTGH</sequence>
<dbReference type="Proteomes" id="UP001341840">
    <property type="component" value="Unassembled WGS sequence"/>
</dbReference>